<dbReference type="InterPro" id="IPR020598">
    <property type="entry name" value="rRNA_Ade_methylase_Trfase_N"/>
</dbReference>
<dbReference type="NCBIfam" id="TIGR00755">
    <property type="entry name" value="ksgA"/>
    <property type="match status" value="1"/>
</dbReference>
<evidence type="ECO:0000259" key="9">
    <source>
        <dbReference type="SMART" id="SM00650"/>
    </source>
</evidence>
<dbReference type="InterPro" id="IPR011530">
    <property type="entry name" value="rRNA_adenine_dimethylase"/>
</dbReference>
<evidence type="ECO:0000256" key="8">
    <source>
        <dbReference type="PROSITE-ProRule" id="PRU01026"/>
    </source>
</evidence>
<dbReference type="STRING" id="2741.SAMN04489866_10223"/>
<protein>
    <recommendedName>
        <fullName evidence="7">Ribosomal RNA small subunit methyltransferase A</fullName>
        <ecNumber evidence="7">2.1.1.182</ecNumber>
    </recommendedName>
    <alternativeName>
        <fullName evidence="7">16S rRNA (adenine(1518)-N(6)/adenine(1519)-N(6))-dimethyltransferase</fullName>
    </alternativeName>
    <alternativeName>
        <fullName evidence="7">16S rRNA dimethyladenosine transferase</fullName>
    </alternativeName>
    <alternativeName>
        <fullName evidence="7">16S rRNA dimethylase</fullName>
    </alternativeName>
    <alternativeName>
        <fullName evidence="7">S-adenosylmethionine-6-N', N'-adenosyl(rRNA) dimethyltransferase</fullName>
    </alternativeName>
</protein>
<evidence type="ECO:0000256" key="7">
    <source>
        <dbReference type="HAMAP-Rule" id="MF_00607"/>
    </source>
</evidence>
<dbReference type="RefSeq" id="WP_091791055.1">
    <property type="nucleotide sequence ID" value="NZ_FNAF01000002.1"/>
</dbReference>
<dbReference type="PROSITE" id="PS51689">
    <property type="entry name" value="SAM_RNA_A_N6_MT"/>
    <property type="match status" value="1"/>
</dbReference>
<keyword evidence="2 7" id="KW-0698">rRNA processing</keyword>
<evidence type="ECO:0000256" key="6">
    <source>
        <dbReference type="ARBA" id="ARBA00022884"/>
    </source>
</evidence>
<accession>A0A1G6T184</accession>
<dbReference type="GO" id="GO:0003723">
    <property type="term" value="F:RNA binding"/>
    <property type="evidence" value="ECO:0007669"/>
    <property type="project" value="UniProtKB-UniRule"/>
</dbReference>
<dbReference type="EC" id="2.1.1.182" evidence="7"/>
<evidence type="ECO:0000256" key="2">
    <source>
        <dbReference type="ARBA" id="ARBA00022552"/>
    </source>
</evidence>
<reference evidence="10 11" key="1">
    <citation type="submission" date="2016-10" db="EMBL/GenBank/DDBJ databases">
        <authorList>
            <person name="de Groot N.N."/>
        </authorList>
    </citation>
    <scope>NUCLEOTIDE SEQUENCE [LARGE SCALE GENOMIC DNA]</scope>
    <source>
        <strain evidence="10 11">DSM 20475</strain>
    </source>
</reference>
<proteinExistence type="inferred from homology"/>
<evidence type="ECO:0000256" key="5">
    <source>
        <dbReference type="ARBA" id="ARBA00022691"/>
    </source>
</evidence>
<dbReference type="PANTHER" id="PTHR11727:SF7">
    <property type="entry name" value="DIMETHYLADENOSINE TRANSFERASE-RELATED"/>
    <property type="match status" value="1"/>
</dbReference>
<dbReference type="Pfam" id="PF00398">
    <property type="entry name" value="RrnaAD"/>
    <property type="match status" value="1"/>
</dbReference>
<comment type="function">
    <text evidence="7">Specifically dimethylates two adjacent adenosines (A1518 and A1519) in the loop of a conserved hairpin near the 3'-end of 16S rRNA in the 30S particle. May play a critical role in biogenesis of 30S subunits.</text>
</comment>
<comment type="subcellular location">
    <subcellularLocation>
        <location evidence="7">Cytoplasm</location>
    </subcellularLocation>
</comment>
<evidence type="ECO:0000256" key="4">
    <source>
        <dbReference type="ARBA" id="ARBA00022679"/>
    </source>
</evidence>
<gene>
    <name evidence="7" type="primary">rsmA</name>
    <name evidence="7" type="synonym">ksgA</name>
    <name evidence="10" type="ORF">SAMN04489866_10223</name>
</gene>
<dbReference type="SUPFAM" id="SSF53335">
    <property type="entry name" value="S-adenosyl-L-methionine-dependent methyltransferases"/>
    <property type="match status" value="1"/>
</dbReference>
<keyword evidence="5 7" id="KW-0949">S-adenosyl-L-methionine</keyword>
<dbReference type="AlphaFoldDB" id="A0A1G6T184"/>
<feature type="binding site" evidence="7 8">
    <location>
        <position position="108"/>
    </location>
    <ligand>
        <name>S-adenosyl-L-methionine</name>
        <dbReference type="ChEBI" id="CHEBI:59789"/>
    </ligand>
</feature>
<dbReference type="GO" id="GO:0005829">
    <property type="term" value="C:cytosol"/>
    <property type="evidence" value="ECO:0007669"/>
    <property type="project" value="TreeGrafter"/>
</dbReference>
<feature type="binding site" evidence="7 8">
    <location>
        <position position="14"/>
    </location>
    <ligand>
        <name>S-adenosyl-L-methionine</name>
        <dbReference type="ChEBI" id="CHEBI:59789"/>
    </ligand>
</feature>
<comment type="similarity">
    <text evidence="7">Belongs to the class I-like SAM-binding methyltransferase superfamily. rRNA adenine N(6)-methyltransferase family. RsmA subfamily.</text>
</comment>
<comment type="catalytic activity">
    <reaction evidence="7">
        <text>adenosine(1518)/adenosine(1519) in 16S rRNA + 4 S-adenosyl-L-methionine = N(6)-dimethyladenosine(1518)/N(6)-dimethyladenosine(1519) in 16S rRNA + 4 S-adenosyl-L-homocysteine + 4 H(+)</text>
        <dbReference type="Rhea" id="RHEA:19609"/>
        <dbReference type="Rhea" id="RHEA-COMP:10232"/>
        <dbReference type="Rhea" id="RHEA-COMP:10233"/>
        <dbReference type="ChEBI" id="CHEBI:15378"/>
        <dbReference type="ChEBI" id="CHEBI:57856"/>
        <dbReference type="ChEBI" id="CHEBI:59789"/>
        <dbReference type="ChEBI" id="CHEBI:74411"/>
        <dbReference type="ChEBI" id="CHEBI:74493"/>
        <dbReference type="EC" id="2.1.1.182"/>
    </reaction>
</comment>
<dbReference type="InterPro" id="IPR020596">
    <property type="entry name" value="rRNA_Ade_Mease_Trfase_CS"/>
</dbReference>
<dbReference type="FunFam" id="1.10.8.100:FF:000001">
    <property type="entry name" value="Ribosomal RNA small subunit methyltransferase A"/>
    <property type="match status" value="1"/>
</dbReference>
<evidence type="ECO:0000256" key="1">
    <source>
        <dbReference type="ARBA" id="ARBA00022490"/>
    </source>
</evidence>
<dbReference type="OrthoDB" id="9814755at2"/>
<dbReference type="InterPro" id="IPR029063">
    <property type="entry name" value="SAM-dependent_MTases_sf"/>
</dbReference>
<sequence>MQRPFRHKKKFGQNFLTDPALLKRIAAICSPERPVLEIGAGAGALTAALADRFPLVAALEIDRDLAPLLSDRFAARDNVHLYLTDARRLNFDALMQDLNAAQYAIVANLPYYITTPLLMQAVEEAPGAQEMVFMVQKEVADRLCASPGTKSYGAVSVAVQYRCHIDTALQVGRRAFTPPPEVDSAVVHLRRKRPEVPTAAGAFRQTVRAAFSQRRKTLRNSLKATGLPADHLDRALAACAIDPGRRAETLTVDEFAHLANALYPSEKG</sequence>
<dbReference type="FunFam" id="3.40.50.150:FF:000023">
    <property type="entry name" value="Ribosomal RNA small subunit methyltransferase A"/>
    <property type="match status" value="1"/>
</dbReference>
<dbReference type="EMBL" id="FNAF01000002">
    <property type="protein sequence ID" value="SDD22779.1"/>
    <property type="molecule type" value="Genomic_DNA"/>
</dbReference>
<dbReference type="PANTHER" id="PTHR11727">
    <property type="entry name" value="DIMETHYLADENOSINE TRANSFERASE"/>
    <property type="match status" value="1"/>
</dbReference>
<feature type="binding site" evidence="7 8">
    <location>
        <position position="39"/>
    </location>
    <ligand>
        <name>S-adenosyl-L-methionine</name>
        <dbReference type="ChEBI" id="CHEBI:59789"/>
    </ligand>
</feature>
<dbReference type="InterPro" id="IPR001737">
    <property type="entry name" value="KsgA/Erm"/>
</dbReference>
<name>A0A1G6T184_PEPNI</name>
<dbReference type="InterPro" id="IPR023165">
    <property type="entry name" value="rRNA_Ade_diMease-like_C"/>
</dbReference>
<keyword evidence="11" id="KW-1185">Reference proteome</keyword>
<organism evidence="10 11">
    <name type="scientific">Peptococcus niger</name>
    <dbReference type="NCBI Taxonomy" id="2741"/>
    <lineage>
        <taxon>Bacteria</taxon>
        <taxon>Bacillati</taxon>
        <taxon>Bacillota</taxon>
        <taxon>Clostridia</taxon>
        <taxon>Eubacteriales</taxon>
        <taxon>Peptococcaceae</taxon>
        <taxon>Peptococcus</taxon>
    </lineage>
</organism>
<keyword evidence="4 7" id="KW-0808">Transferase</keyword>
<dbReference type="Gene3D" id="3.40.50.150">
    <property type="entry name" value="Vaccinia Virus protein VP39"/>
    <property type="match status" value="1"/>
</dbReference>
<feature type="domain" description="Ribosomal RNA adenine methylase transferase N-terminal" evidence="9">
    <location>
        <begin position="21"/>
        <end position="193"/>
    </location>
</feature>
<dbReference type="Proteomes" id="UP000198995">
    <property type="component" value="Unassembled WGS sequence"/>
</dbReference>
<feature type="binding site" evidence="7 8">
    <location>
        <position position="85"/>
    </location>
    <ligand>
        <name>S-adenosyl-L-methionine</name>
        <dbReference type="ChEBI" id="CHEBI:59789"/>
    </ligand>
</feature>
<feature type="binding site" evidence="7 8">
    <location>
        <position position="60"/>
    </location>
    <ligand>
        <name>S-adenosyl-L-methionine</name>
        <dbReference type="ChEBI" id="CHEBI:59789"/>
    </ligand>
</feature>
<evidence type="ECO:0000313" key="11">
    <source>
        <dbReference type="Proteomes" id="UP000198995"/>
    </source>
</evidence>
<keyword evidence="1 7" id="KW-0963">Cytoplasm</keyword>
<feature type="binding site" evidence="7 8">
    <location>
        <position position="16"/>
    </location>
    <ligand>
        <name>S-adenosyl-L-methionine</name>
        <dbReference type="ChEBI" id="CHEBI:59789"/>
    </ligand>
</feature>
<dbReference type="Gene3D" id="1.10.8.100">
    <property type="entry name" value="Ribosomal RNA adenine dimethylase-like, domain 2"/>
    <property type="match status" value="1"/>
</dbReference>
<keyword evidence="6 7" id="KW-0694">RNA-binding</keyword>
<evidence type="ECO:0000313" key="10">
    <source>
        <dbReference type="EMBL" id="SDD22779.1"/>
    </source>
</evidence>
<keyword evidence="3 7" id="KW-0489">Methyltransferase</keyword>
<dbReference type="SMART" id="SM00650">
    <property type="entry name" value="rADc"/>
    <property type="match status" value="1"/>
</dbReference>
<dbReference type="HAMAP" id="MF_00607">
    <property type="entry name" value="16SrRNA_methyltr_A"/>
    <property type="match status" value="1"/>
</dbReference>
<dbReference type="GO" id="GO:0052908">
    <property type="term" value="F:16S rRNA (adenine(1518)-N(6)/adenine(1519)-N(6))-dimethyltransferase activity"/>
    <property type="evidence" value="ECO:0007669"/>
    <property type="project" value="UniProtKB-EC"/>
</dbReference>
<evidence type="ECO:0000256" key="3">
    <source>
        <dbReference type="ARBA" id="ARBA00022603"/>
    </source>
</evidence>
<dbReference type="PROSITE" id="PS01131">
    <property type="entry name" value="RRNA_A_DIMETH"/>
    <property type="match status" value="1"/>
</dbReference>